<keyword evidence="10" id="KW-0539">Nucleus</keyword>
<evidence type="ECO:0000256" key="14">
    <source>
        <dbReference type="ARBA" id="ARBA00082450"/>
    </source>
</evidence>
<organism evidence="16 17">
    <name type="scientific">Maudiozyma saulgeensis</name>
    <dbReference type="NCBI Taxonomy" id="1789683"/>
    <lineage>
        <taxon>Eukaryota</taxon>
        <taxon>Fungi</taxon>
        <taxon>Dikarya</taxon>
        <taxon>Ascomycota</taxon>
        <taxon>Saccharomycotina</taxon>
        <taxon>Saccharomycetes</taxon>
        <taxon>Saccharomycetales</taxon>
        <taxon>Saccharomycetaceae</taxon>
        <taxon>Maudiozyma</taxon>
    </lineage>
</organism>
<comment type="catalytic activity">
    <reaction evidence="11">
        <text>FMNH2 + NADP(+) = FMN + NADPH + 2 H(+)</text>
        <dbReference type="Rhea" id="RHEA:21624"/>
        <dbReference type="ChEBI" id="CHEBI:15378"/>
        <dbReference type="ChEBI" id="CHEBI:57618"/>
        <dbReference type="ChEBI" id="CHEBI:57783"/>
        <dbReference type="ChEBI" id="CHEBI:58210"/>
        <dbReference type="ChEBI" id="CHEBI:58349"/>
        <dbReference type="EC" id="1.5.1.39"/>
    </reaction>
</comment>
<evidence type="ECO:0000256" key="2">
    <source>
        <dbReference type="ARBA" id="ARBA00004496"/>
    </source>
</evidence>
<evidence type="ECO:0000256" key="7">
    <source>
        <dbReference type="ARBA" id="ARBA00022857"/>
    </source>
</evidence>
<evidence type="ECO:0000313" key="17">
    <source>
        <dbReference type="Proteomes" id="UP000196158"/>
    </source>
</evidence>
<evidence type="ECO:0000256" key="13">
    <source>
        <dbReference type="ARBA" id="ARBA00067089"/>
    </source>
</evidence>
<comment type="subcellular location">
    <subcellularLocation>
        <location evidence="2">Cytoplasm</location>
    </subcellularLocation>
    <subcellularLocation>
        <location evidence="1">Nucleus</location>
    </subcellularLocation>
</comment>
<evidence type="ECO:0000256" key="4">
    <source>
        <dbReference type="ARBA" id="ARBA00022490"/>
    </source>
</evidence>
<dbReference type="InterPro" id="IPR050712">
    <property type="entry name" value="NAD(P)H-dep_reductase"/>
</dbReference>
<evidence type="ECO:0000256" key="10">
    <source>
        <dbReference type="ARBA" id="ARBA00023242"/>
    </source>
</evidence>
<dbReference type="SUPFAM" id="SSF52218">
    <property type="entry name" value="Flavoproteins"/>
    <property type="match status" value="1"/>
</dbReference>
<dbReference type="AlphaFoldDB" id="A0A1X7RB71"/>
<dbReference type="PANTHER" id="PTHR30543">
    <property type="entry name" value="CHROMATE REDUCTASE"/>
    <property type="match status" value="1"/>
</dbReference>
<evidence type="ECO:0000256" key="9">
    <source>
        <dbReference type="ARBA" id="ARBA00023027"/>
    </source>
</evidence>
<dbReference type="InterPro" id="IPR029039">
    <property type="entry name" value="Flavoprotein-like_sf"/>
</dbReference>
<dbReference type="Pfam" id="PF03358">
    <property type="entry name" value="FMN_red"/>
    <property type="match status" value="1"/>
</dbReference>
<protein>
    <recommendedName>
        <fullName evidence="14">FMN reductase [NAD(P)H]</fullName>
        <ecNumber evidence="13">1.5.1.39</ecNumber>
    </recommendedName>
    <alternativeName>
        <fullName evidence="14">FMN reductase [NAD(P)H]</fullName>
    </alternativeName>
</protein>
<evidence type="ECO:0000256" key="8">
    <source>
        <dbReference type="ARBA" id="ARBA00023002"/>
    </source>
</evidence>
<evidence type="ECO:0000313" key="16">
    <source>
        <dbReference type="EMBL" id="SMN22851.1"/>
    </source>
</evidence>
<gene>
    <name evidence="16" type="ORF">KASA_0D00022G</name>
</gene>
<name>A0A1X7RB71_9SACH</name>
<dbReference type="FunFam" id="3.40.50.360:FF:000052">
    <property type="entry name" value="NAD(P)H-dependent FMN reductase LOT6"/>
    <property type="match status" value="1"/>
</dbReference>
<dbReference type="GO" id="GO:0010181">
    <property type="term" value="F:FMN binding"/>
    <property type="evidence" value="ECO:0007669"/>
    <property type="project" value="TreeGrafter"/>
</dbReference>
<dbReference type="Gene3D" id="3.40.50.360">
    <property type="match status" value="1"/>
</dbReference>
<evidence type="ECO:0000256" key="5">
    <source>
        <dbReference type="ARBA" id="ARBA00022630"/>
    </source>
</evidence>
<dbReference type="GO" id="GO:0008752">
    <property type="term" value="F:FMN reductase [NAD(P)H] activity"/>
    <property type="evidence" value="ECO:0007669"/>
    <property type="project" value="UniProtKB-EC"/>
</dbReference>
<keyword evidence="8" id="KW-0560">Oxidoreductase</keyword>
<evidence type="ECO:0000256" key="1">
    <source>
        <dbReference type="ARBA" id="ARBA00004123"/>
    </source>
</evidence>
<dbReference type="EMBL" id="FXLY01000015">
    <property type="protein sequence ID" value="SMN22851.1"/>
    <property type="molecule type" value="Genomic_DNA"/>
</dbReference>
<evidence type="ECO:0000256" key="3">
    <source>
        <dbReference type="ARBA" id="ARBA00011738"/>
    </source>
</evidence>
<dbReference type="EC" id="1.5.1.39" evidence="13"/>
<keyword evidence="4" id="KW-0963">Cytoplasm</keyword>
<evidence type="ECO:0000256" key="6">
    <source>
        <dbReference type="ARBA" id="ARBA00022643"/>
    </source>
</evidence>
<keyword evidence="17" id="KW-1185">Reference proteome</keyword>
<dbReference type="STRING" id="1789683.A0A1X7RB71"/>
<accession>A0A1X7RB71</accession>
<dbReference type="InterPro" id="IPR005025">
    <property type="entry name" value="FMN_Rdtase-like_dom"/>
</dbReference>
<dbReference type="GO" id="GO:0005829">
    <property type="term" value="C:cytosol"/>
    <property type="evidence" value="ECO:0007669"/>
    <property type="project" value="TreeGrafter"/>
</dbReference>
<evidence type="ECO:0000259" key="15">
    <source>
        <dbReference type="Pfam" id="PF03358"/>
    </source>
</evidence>
<dbReference type="OrthoDB" id="68575at2759"/>
<feature type="domain" description="NADPH-dependent FMN reductase-like" evidence="15">
    <location>
        <begin position="3"/>
        <end position="149"/>
    </location>
</feature>
<evidence type="ECO:0000256" key="11">
    <source>
        <dbReference type="ARBA" id="ARBA00051344"/>
    </source>
</evidence>
<keyword evidence="9" id="KW-0520">NAD</keyword>
<dbReference type="Proteomes" id="UP000196158">
    <property type="component" value="Unassembled WGS sequence"/>
</dbReference>
<proteinExistence type="predicted"/>
<keyword evidence="7" id="KW-0521">NADP</keyword>
<reference evidence="16 17" key="1">
    <citation type="submission" date="2017-04" db="EMBL/GenBank/DDBJ databases">
        <authorList>
            <person name="Afonso C.L."/>
            <person name="Miller P.J."/>
            <person name="Scott M.A."/>
            <person name="Spackman E."/>
            <person name="Goraichik I."/>
            <person name="Dimitrov K.M."/>
            <person name="Suarez D.L."/>
            <person name="Swayne D.E."/>
        </authorList>
    </citation>
    <scope>NUCLEOTIDE SEQUENCE [LARGE SCALE GENOMIC DNA]</scope>
</reference>
<dbReference type="PANTHER" id="PTHR30543:SF21">
    <property type="entry name" value="NAD(P)H-DEPENDENT FMN REDUCTASE LOT6"/>
    <property type="match status" value="1"/>
</dbReference>
<keyword evidence="6" id="KW-0288">FMN</keyword>
<dbReference type="GO" id="GO:0005634">
    <property type="term" value="C:nucleus"/>
    <property type="evidence" value="ECO:0007669"/>
    <property type="project" value="UniProtKB-SubCell"/>
</dbReference>
<comment type="catalytic activity">
    <reaction evidence="12">
        <text>FMNH2 + NAD(+) = FMN + NADH + 2 H(+)</text>
        <dbReference type="Rhea" id="RHEA:21620"/>
        <dbReference type="ChEBI" id="CHEBI:15378"/>
        <dbReference type="ChEBI" id="CHEBI:57540"/>
        <dbReference type="ChEBI" id="CHEBI:57618"/>
        <dbReference type="ChEBI" id="CHEBI:57945"/>
        <dbReference type="ChEBI" id="CHEBI:58210"/>
        <dbReference type="EC" id="1.5.1.39"/>
    </reaction>
</comment>
<sequence>MTSIGVIIGSTRNPRICPQVAQFILNKIAKLNLSDHIQLELIDLKDYNLPLFDESIIPKMVKSSDEYVHEHTKLWSKTITRFDGFIFVTPQYNWGYPAALKNSIDFLYHEWTGKPAMIVTYGGHGGSKCNAQLKEVLQGISMTTNNKNVLLSFPDKKILVAASKGENLDIESNGIFEESIDDLEEAFRELTENLNQK</sequence>
<evidence type="ECO:0000256" key="12">
    <source>
        <dbReference type="ARBA" id="ARBA00052560"/>
    </source>
</evidence>
<comment type="subunit">
    <text evidence="3">Homodimer.</text>
</comment>
<keyword evidence="5" id="KW-0285">Flavoprotein</keyword>